<keyword evidence="4" id="KW-1185">Reference proteome</keyword>
<name>B8IIB7_METNO</name>
<dbReference type="SUPFAM" id="SSF49879">
    <property type="entry name" value="SMAD/FHA domain"/>
    <property type="match status" value="1"/>
</dbReference>
<dbReference type="InterPro" id="IPR000253">
    <property type="entry name" value="FHA_dom"/>
</dbReference>
<feature type="compositionally biased region" description="Pro residues" evidence="1">
    <location>
        <begin position="223"/>
        <end position="235"/>
    </location>
</feature>
<feature type="domain" description="FHA" evidence="2">
    <location>
        <begin position="29"/>
        <end position="79"/>
    </location>
</feature>
<dbReference type="Pfam" id="PF20232">
    <property type="entry name" value="T6SS_FHA_C"/>
    <property type="match status" value="1"/>
</dbReference>
<evidence type="ECO:0000259" key="2">
    <source>
        <dbReference type="PROSITE" id="PS50006"/>
    </source>
</evidence>
<dbReference type="HOGENOM" id="CLU_023667_2_1_5"/>
<dbReference type="SMART" id="SM00240">
    <property type="entry name" value="FHA"/>
    <property type="match status" value="1"/>
</dbReference>
<evidence type="ECO:0000313" key="3">
    <source>
        <dbReference type="EMBL" id="ACL57986.1"/>
    </source>
</evidence>
<sequence length="433" mass="46456">MILDLTIENETCLPDGGPLSVRVTGRRGIDIGRDAYLDWSLPDPSRTISGKHCEVRFRDGGYWLHDVSSNGTYVNGAETRMAGPHRLRDGDRFEIGRYIIAVRVEGEAGESQAPAPAARAPEPVAPDAYWLPAGEAAAPIPAAELRPARASRPVHAGFDEWIVDVLPPLPAAPEDWAGRPAPARTVAPLGPVPTPRRAVPAEFWERPQEAAPVLPETRLAPSEPAPEPAAPPPRPAATDVAARFAAGLGLPPEVFAERDPGDVAQEAGALLRLTAEHLKDLLAARAETKRVARATQQTTIRARNNNPLKFSPGVEDALRLMFATRPAAGPDPSGYLDARRALDDGFCDLKGHQMKTYAAMQGALRLLLQDLAPDAVEESVAGGGLGGLLGGRRGRLWDHYVLRWQAMTAPYEGGVEDAFMTFFAECYDRGGAA</sequence>
<dbReference type="RefSeq" id="WP_015929658.1">
    <property type="nucleotide sequence ID" value="NC_011894.1"/>
</dbReference>
<dbReference type="Gene3D" id="2.60.200.20">
    <property type="match status" value="1"/>
</dbReference>
<dbReference type="eggNOG" id="COG1716">
    <property type="taxonomic scope" value="Bacteria"/>
</dbReference>
<dbReference type="InterPro" id="IPR046883">
    <property type="entry name" value="T6SS_FHA_C"/>
</dbReference>
<protein>
    <submittedName>
        <fullName evidence="3">FHA domain containing protein</fullName>
    </submittedName>
</protein>
<feature type="region of interest" description="Disordered" evidence="1">
    <location>
        <begin position="205"/>
        <end position="236"/>
    </location>
</feature>
<dbReference type="AlphaFoldDB" id="B8IIB7"/>
<dbReference type="Proteomes" id="UP000008207">
    <property type="component" value="Chromosome"/>
</dbReference>
<evidence type="ECO:0000256" key="1">
    <source>
        <dbReference type="SAM" id="MobiDB-lite"/>
    </source>
</evidence>
<accession>B8IIB7</accession>
<gene>
    <name evidence="3" type="ordered locus">Mnod_3045</name>
</gene>
<dbReference type="PROSITE" id="PS50006">
    <property type="entry name" value="FHA_DOMAIN"/>
    <property type="match status" value="1"/>
</dbReference>
<dbReference type="Pfam" id="PF00498">
    <property type="entry name" value="FHA"/>
    <property type="match status" value="1"/>
</dbReference>
<dbReference type="KEGG" id="mno:Mnod_3045"/>
<dbReference type="STRING" id="460265.Mnod_3045"/>
<evidence type="ECO:0000313" key="4">
    <source>
        <dbReference type="Proteomes" id="UP000008207"/>
    </source>
</evidence>
<dbReference type="InterPro" id="IPR017735">
    <property type="entry name" value="T6SS_FHA"/>
</dbReference>
<dbReference type="InterPro" id="IPR008984">
    <property type="entry name" value="SMAD_FHA_dom_sf"/>
</dbReference>
<dbReference type="NCBIfam" id="TIGR03354">
    <property type="entry name" value="VI_FHA"/>
    <property type="match status" value="1"/>
</dbReference>
<organism evidence="3 4">
    <name type="scientific">Methylobacterium nodulans (strain LMG 21967 / CNCM I-2342 / ORS 2060)</name>
    <dbReference type="NCBI Taxonomy" id="460265"/>
    <lineage>
        <taxon>Bacteria</taxon>
        <taxon>Pseudomonadati</taxon>
        <taxon>Pseudomonadota</taxon>
        <taxon>Alphaproteobacteria</taxon>
        <taxon>Hyphomicrobiales</taxon>
        <taxon>Methylobacteriaceae</taxon>
        <taxon>Methylobacterium</taxon>
    </lineage>
</organism>
<reference evidence="3 4" key="1">
    <citation type="submission" date="2009-01" db="EMBL/GenBank/DDBJ databases">
        <title>Complete sequence of chromosome of Methylobacterium nodulans ORS 2060.</title>
        <authorList>
            <consortium name="US DOE Joint Genome Institute"/>
            <person name="Lucas S."/>
            <person name="Copeland A."/>
            <person name="Lapidus A."/>
            <person name="Glavina del Rio T."/>
            <person name="Dalin E."/>
            <person name="Tice H."/>
            <person name="Bruce D."/>
            <person name="Goodwin L."/>
            <person name="Pitluck S."/>
            <person name="Sims D."/>
            <person name="Brettin T."/>
            <person name="Detter J.C."/>
            <person name="Han C."/>
            <person name="Larimer F."/>
            <person name="Land M."/>
            <person name="Hauser L."/>
            <person name="Kyrpides N."/>
            <person name="Ivanova N."/>
            <person name="Marx C.J."/>
            <person name="Richardson P."/>
        </authorList>
    </citation>
    <scope>NUCLEOTIDE SEQUENCE [LARGE SCALE GENOMIC DNA]</scope>
    <source>
        <strain evidence="4">LMG 21967 / CNCM I-2342 / ORS 2060</strain>
    </source>
</reference>
<proteinExistence type="predicted"/>
<dbReference type="eggNOG" id="COG3456">
    <property type="taxonomic scope" value="Bacteria"/>
</dbReference>
<dbReference type="OrthoDB" id="273564at2"/>
<dbReference type="CDD" id="cd00060">
    <property type="entry name" value="FHA"/>
    <property type="match status" value="1"/>
</dbReference>
<dbReference type="EMBL" id="CP001349">
    <property type="protein sequence ID" value="ACL57986.1"/>
    <property type="molecule type" value="Genomic_DNA"/>
</dbReference>